<dbReference type="RefSeq" id="WP_345070820.1">
    <property type="nucleotide sequence ID" value="NZ_BAABDJ010000002.1"/>
</dbReference>
<evidence type="ECO:0000313" key="2">
    <source>
        <dbReference type="EMBL" id="GAA3997624.1"/>
    </source>
</evidence>
<sequence length="353" mass="39404">MPGAYSAYTAQPIIGGGISWPGDTPPNLRWQKSGELVDIESPNQPIYRGFCDDAVLRMQACVLAPTDPMARLVAQAQAATKQTLQFPGNLLLPGVSYRPDEAEVSNLEWQQFIRYLSFDNDSAQAARIWPRREALPRPDYFTDPFYLLYPVTGISYEQVLAYCRWRSQRVTSLYQQGQLNRSGAPLDTLHPDFVRIVYRLPTETEWEYMANAGTAQPYAMPCLEQPAQVRSAAAAYLKRRSGTTQSGEQVKAAIISFNRTKNSLPTIRYRWAGPQFLTLNTPDYVYGLAPTPFGLYQLAGNVAEMVQERGVTKGGSYLDPLPTCTTKARGTYAGPAPNVGFRCVCEVSYPNRR</sequence>
<dbReference type="InterPro" id="IPR051043">
    <property type="entry name" value="Sulfatase_Mod_Factor_Kinase"/>
</dbReference>
<dbReference type="SUPFAM" id="SSF56436">
    <property type="entry name" value="C-type lectin-like"/>
    <property type="match status" value="1"/>
</dbReference>
<protein>
    <recommendedName>
        <fullName evidence="1">Sulfatase-modifying factor enzyme-like domain-containing protein</fullName>
    </recommendedName>
</protein>
<keyword evidence="3" id="KW-1185">Reference proteome</keyword>
<dbReference type="Gene3D" id="3.90.1580.10">
    <property type="entry name" value="paralog of FGE (formylglycine-generating enzyme)"/>
    <property type="match status" value="1"/>
</dbReference>
<dbReference type="EMBL" id="BAABDJ010000002">
    <property type="protein sequence ID" value="GAA3997624.1"/>
    <property type="molecule type" value="Genomic_DNA"/>
</dbReference>
<dbReference type="InterPro" id="IPR016187">
    <property type="entry name" value="CTDL_fold"/>
</dbReference>
<accession>A0ABP7RHK5</accession>
<dbReference type="InterPro" id="IPR042095">
    <property type="entry name" value="SUMF_sf"/>
</dbReference>
<feature type="domain" description="Sulfatase-modifying factor enzyme-like" evidence="1">
    <location>
        <begin position="100"/>
        <end position="344"/>
    </location>
</feature>
<reference evidence="3" key="1">
    <citation type="journal article" date="2019" name="Int. J. Syst. Evol. Microbiol.">
        <title>The Global Catalogue of Microorganisms (GCM) 10K type strain sequencing project: providing services to taxonomists for standard genome sequencing and annotation.</title>
        <authorList>
            <consortium name="The Broad Institute Genomics Platform"/>
            <consortium name="The Broad Institute Genome Sequencing Center for Infectious Disease"/>
            <person name="Wu L."/>
            <person name="Ma J."/>
        </authorList>
    </citation>
    <scope>NUCLEOTIDE SEQUENCE [LARGE SCALE GENOMIC DNA]</scope>
    <source>
        <strain evidence="3">JCM 17224</strain>
    </source>
</reference>
<dbReference type="PANTHER" id="PTHR23150">
    <property type="entry name" value="SULFATASE MODIFYING FACTOR 1, 2"/>
    <property type="match status" value="1"/>
</dbReference>
<dbReference type="PANTHER" id="PTHR23150:SF19">
    <property type="entry name" value="FORMYLGLYCINE-GENERATING ENZYME"/>
    <property type="match status" value="1"/>
</dbReference>
<comment type="caution">
    <text evidence="2">The sequence shown here is derived from an EMBL/GenBank/DDBJ whole genome shotgun (WGS) entry which is preliminary data.</text>
</comment>
<dbReference type="Pfam" id="PF03781">
    <property type="entry name" value="FGE-sulfatase"/>
    <property type="match status" value="1"/>
</dbReference>
<proteinExistence type="predicted"/>
<dbReference type="Proteomes" id="UP001500567">
    <property type="component" value="Unassembled WGS sequence"/>
</dbReference>
<organism evidence="2 3">
    <name type="scientific">Hymenobacter fastidiosus</name>
    <dbReference type="NCBI Taxonomy" id="486264"/>
    <lineage>
        <taxon>Bacteria</taxon>
        <taxon>Pseudomonadati</taxon>
        <taxon>Bacteroidota</taxon>
        <taxon>Cytophagia</taxon>
        <taxon>Cytophagales</taxon>
        <taxon>Hymenobacteraceae</taxon>
        <taxon>Hymenobacter</taxon>
    </lineage>
</organism>
<evidence type="ECO:0000313" key="3">
    <source>
        <dbReference type="Proteomes" id="UP001500567"/>
    </source>
</evidence>
<name>A0ABP7RHK5_9BACT</name>
<gene>
    <name evidence="2" type="ORF">GCM10022408_05440</name>
</gene>
<dbReference type="InterPro" id="IPR005532">
    <property type="entry name" value="SUMF_dom"/>
</dbReference>
<evidence type="ECO:0000259" key="1">
    <source>
        <dbReference type="Pfam" id="PF03781"/>
    </source>
</evidence>